<dbReference type="EMBL" id="CDMZ01000250">
    <property type="protein sequence ID" value="CEM10166.1"/>
    <property type="molecule type" value="Genomic_DNA"/>
</dbReference>
<dbReference type="GO" id="GO:0000963">
    <property type="term" value="P:mitochondrial RNA processing"/>
    <property type="evidence" value="ECO:0007669"/>
    <property type="project" value="TreeGrafter"/>
</dbReference>
<dbReference type="GO" id="GO:0044528">
    <property type="term" value="P:regulation of mitochondrial mRNA stability"/>
    <property type="evidence" value="ECO:0007669"/>
    <property type="project" value="TreeGrafter"/>
</dbReference>
<dbReference type="InterPro" id="IPR050870">
    <property type="entry name" value="FAST_kinase"/>
</dbReference>
<dbReference type="GO" id="GO:0003723">
    <property type="term" value="F:RNA binding"/>
    <property type="evidence" value="ECO:0007669"/>
    <property type="project" value="TreeGrafter"/>
</dbReference>
<dbReference type="AlphaFoldDB" id="A0A0G4FC13"/>
<dbReference type="GO" id="GO:0005759">
    <property type="term" value="C:mitochondrial matrix"/>
    <property type="evidence" value="ECO:0007669"/>
    <property type="project" value="TreeGrafter"/>
</dbReference>
<reference evidence="1" key="1">
    <citation type="submission" date="2014-11" db="EMBL/GenBank/DDBJ databases">
        <authorList>
            <person name="Otto D Thomas"/>
            <person name="Naeem Raeece"/>
        </authorList>
    </citation>
    <scope>NUCLEOTIDE SEQUENCE</scope>
</reference>
<protein>
    <recommendedName>
        <fullName evidence="2">FAST kinase leucine-rich domain-containing protein</fullName>
    </recommendedName>
</protein>
<evidence type="ECO:0008006" key="2">
    <source>
        <dbReference type="Google" id="ProtNLM"/>
    </source>
</evidence>
<sequence length="174" mass="19499">MSFLTATPPPTLWLRPYRSLASANHRCSSDGLVASIAQVAPRLNGMSLVRLCVACRKLRWRDWPLWSALLAAVRQRVSGVRAGEVFTVLHCMASNLSNTLWSLAKLTHCDKRVVDELSEKAMKKAADFNEQELANTLWSLAKLNHYKKAVVDELCEKAMKKAADFNEQNLSNTL</sequence>
<dbReference type="GO" id="GO:0035770">
    <property type="term" value="C:ribonucleoprotein granule"/>
    <property type="evidence" value="ECO:0007669"/>
    <property type="project" value="TreeGrafter"/>
</dbReference>
<organism evidence="1">
    <name type="scientific">Chromera velia CCMP2878</name>
    <dbReference type="NCBI Taxonomy" id="1169474"/>
    <lineage>
        <taxon>Eukaryota</taxon>
        <taxon>Sar</taxon>
        <taxon>Alveolata</taxon>
        <taxon>Colpodellida</taxon>
        <taxon>Chromeraceae</taxon>
        <taxon>Chromera</taxon>
    </lineage>
</organism>
<dbReference type="PANTHER" id="PTHR21228">
    <property type="entry name" value="FAST LEU-RICH DOMAIN-CONTAINING"/>
    <property type="match status" value="1"/>
</dbReference>
<name>A0A0G4FC13_9ALVE</name>
<dbReference type="PhylomeDB" id="A0A0G4FC13"/>
<evidence type="ECO:0000313" key="1">
    <source>
        <dbReference type="EMBL" id="CEM10166.1"/>
    </source>
</evidence>
<dbReference type="VEuPathDB" id="CryptoDB:Cvel_16122"/>
<gene>
    <name evidence="1" type="ORF">Cvel_16122</name>
</gene>
<accession>A0A0G4FC13</accession>
<dbReference type="PANTHER" id="PTHR21228:SF40">
    <property type="entry name" value="LD45607P"/>
    <property type="match status" value="1"/>
</dbReference>
<proteinExistence type="predicted"/>